<dbReference type="EMBL" id="CP001947">
    <property type="protein sequence ID" value="AHL30116.1"/>
    <property type="molecule type" value="Genomic_DNA"/>
</dbReference>
<name>W8PGR1_ENCIT</name>
<dbReference type="Proteomes" id="UP000002313">
    <property type="component" value="Chromosome VI"/>
</dbReference>
<dbReference type="VEuPathDB" id="MicrosporidiaDB:Eint_060505"/>
<gene>
    <name evidence="1" type="ORF">Eint_060505</name>
</gene>
<organism evidence="1 2">
    <name type="scientific">Encephalitozoon intestinalis (strain ATCC 50506)</name>
    <name type="common">Microsporidian parasite</name>
    <name type="synonym">Septata intestinalis</name>
    <dbReference type="NCBI Taxonomy" id="876142"/>
    <lineage>
        <taxon>Eukaryota</taxon>
        <taxon>Fungi</taxon>
        <taxon>Fungi incertae sedis</taxon>
        <taxon>Microsporidia</taxon>
        <taxon>Unikaryonidae</taxon>
        <taxon>Encephalitozoon</taxon>
    </lineage>
</organism>
<proteinExistence type="predicted"/>
<keyword evidence="2" id="KW-1185">Reference proteome</keyword>
<dbReference type="AlphaFoldDB" id="W8PGR1"/>
<dbReference type="KEGG" id="ein:Eint_060505"/>
<reference evidence="1 2" key="2">
    <citation type="journal article" date="2012" name="Proc. Natl. Acad. Sci. U.S.A.">
        <title>Gain and loss of multiple functionally related, horizontally transferred genes in the reduced genomes of two microsporidian parasites.</title>
        <authorList>
            <person name="Pombert J.-F."/>
            <person name="Selman M."/>
            <person name="Burki F."/>
            <person name="Bardell F.T."/>
            <person name="Farinelli L."/>
            <person name="Solter L.F."/>
            <person name="Whitman D.W."/>
            <person name="Weiss L.M."/>
            <person name="Corradi N."/>
            <person name="Keeling P.J."/>
        </authorList>
    </citation>
    <scope>NUCLEOTIDE SEQUENCE [LARGE SCALE GENOMIC DNA]</scope>
    <source>
        <strain evidence="1 2">ATCC 50506</strain>
    </source>
</reference>
<accession>W8PGR1</accession>
<reference evidence="1 2" key="1">
    <citation type="journal article" date="2010" name="Nat. Commun.">
        <title>The complete sequence of the smallest known nuclear genome from the microsporidian Encephalitozoon intestinalis.</title>
        <authorList>
            <person name="Corradi N."/>
            <person name="Pombert J.-F."/>
            <person name="Farinelli L."/>
            <person name="Didier E.S."/>
            <person name="Keeling P.J."/>
        </authorList>
    </citation>
    <scope>NUCLEOTIDE SEQUENCE [LARGE SCALE GENOMIC DNA]</scope>
    <source>
        <strain evidence="1 2">ATCC 50506</strain>
    </source>
</reference>
<dbReference type="RefSeq" id="XP_009161861.1">
    <property type="nucleotide sequence ID" value="XM_009163597.1"/>
</dbReference>
<dbReference type="OrthoDB" id="2191463at2759"/>
<evidence type="ECO:0000313" key="2">
    <source>
        <dbReference type="Proteomes" id="UP000002313"/>
    </source>
</evidence>
<sequence>MTEPRVEDVYRPSFRKCILRTMGACFISGYLVGSSFRLAAGSRCDYGQYLANKLCAAGVCFQLGRRLTAEVVGGVKKNFISWRLSPWK</sequence>
<evidence type="ECO:0000313" key="1">
    <source>
        <dbReference type="EMBL" id="AHL30116.1"/>
    </source>
</evidence>
<dbReference type="GeneID" id="20314048"/>
<dbReference type="HOGENOM" id="CLU_2469069_0_0_1"/>
<protein>
    <submittedName>
        <fullName evidence="1">Uncharacterized protein</fullName>
    </submittedName>
</protein>